<accession>A0A2C5YE64</accession>
<dbReference type="GO" id="GO:0008168">
    <property type="term" value="F:methyltransferase activity"/>
    <property type="evidence" value="ECO:0007669"/>
    <property type="project" value="InterPro"/>
</dbReference>
<sequence>MRLACPGTLGASSTRSLTYSTRRARPWRPRPVRQKHWGGGLRWASHTSGESPGQDGASEQSTRAWEKLSREMQEIAETGEISKTGAESTEAMEENVFSEEDDEEPFIEHGSQWEAGEDRTRPAEQPYRWGEAATRKFHANTLDGKFVGIPRQVLLPEVNLMQSLRAALTGVSTNRLRDRAEYHYGGRGLPHSLSPRYLTNSRDGSGLLPDTAVLDDMDTKAFLAVHLPPAYVSVFVILREIRRRLGPDWIQSRLANGGLSVLDAGGGGAGIAAWNEICDAEWGLLEDQGKVQGPRPKGNKETIVAASQSLREHLRHFFPHASYMHSLPDYVHSGNMSGEHLDGGQEQLPRKKFDVVIASHNLVPRKQYWKRRQLLHGMWNLVEEEGGVLVVIERGDGRGAQAVGDIRDTLLREILLPQPGDEDNEELGERYGFKTGKTAAKFKREVGHLIAPCTNHAPCPMWRPNAAVSRDYCHFSYRYWMPTFYRNLMSYRAEIRGPISGGGDVKFSYVVVRRGEARKSTLSGAEATAQAMRGYPSVDEKPDGLALPRLVLPPIKRKGHICLDVCTPEGQIKRWTIPKSYGKQAFHDVRKASWGDLWALGAKTEVERKLKIGATQIVRDARRKHARQSSRLEARKQVAALEDGRAREAKRNREVAAEFDEEPGKKSGRVGVVKEVEEEMEKMEEDEEEEEMDEESRQYVKSVMKRYFGHKGKDESSVNDK</sequence>
<evidence type="ECO:0000256" key="8">
    <source>
        <dbReference type="SAM" id="MobiDB-lite"/>
    </source>
</evidence>
<dbReference type="PANTHER" id="PTHR13184:SF5">
    <property type="entry name" value="METHYLTRANSFERASE-LIKE PROTEIN 17, MITOCHONDRIAL"/>
    <property type="match status" value="1"/>
</dbReference>
<dbReference type="InterPro" id="IPR052571">
    <property type="entry name" value="Mt_RNA_Methyltransferase"/>
</dbReference>
<organism evidence="9 10">
    <name type="scientific">Ophiocordyceps australis</name>
    <dbReference type="NCBI Taxonomy" id="1399860"/>
    <lineage>
        <taxon>Eukaryota</taxon>
        <taxon>Fungi</taxon>
        <taxon>Dikarya</taxon>
        <taxon>Ascomycota</taxon>
        <taxon>Pezizomycotina</taxon>
        <taxon>Sordariomycetes</taxon>
        <taxon>Hypocreomycetidae</taxon>
        <taxon>Hypocreales</taxon>
        <taxon>Ophiocordycipitaceae</taxon>
        <taxon>Ophiocordyceps</taxon>
    </lineage>
</organism>
<dbReference type="EMBL" id="NJET01000014">
    <property type="protein sequence ID" value="PHH65770.1"/>
    <property type="molecule type" value="Genomic_DNA"/>
</dbReference>
<feature type="compositionally biased region" description="Polar residues" evidence="8">
    <location>
        <begin position="45"/>
        <end position="63"/>
    </location>
</feature>
<feature type="compositionally biased region" description="Acidic residues" evidence="8">
    <location>
        <begin position="676"/>
        <end position="694"/>
    </location>
</feature>
<dbReference type="GO" id="GO:0003735">
    <property type="term" value="F:structural constituent of ribosome"/>
    <property type="evidence" value="ECO:0007669"/>
    <property type="project" value="TreeGrafter"/>
</dbReference>
<dbReference type="GO" id="GO:0046872">
    <property type="term" value="F:metal ion binding"/>
    <property type="evidence" value="ECO:0007669"/>
    <property type="project" value="UniProtKB-KW"/>
</dbReference>
<evidence type="ECO:0008006" key="11">
    <source>
        <dbReference type="Google" id="ProtNLM"/>
    </source>
</evidence>
<evidence type="ECO:0000256" key="5">
    <source>
        <dbReference type="ARBA" id="ARBA00023014"/>
    </source>
</evidence>
<dbReference type="GO" id="GO:0051536">
    <property type="term" value="F:iron-sulfur cluster binding"/>
    <property type="evidence" value="ECO:0007669"/>
    <property type="project" value="UniProtKB-KW"/>
</dbReference>
<keyword evidence="10" id="KW-1185">Reference proteome</keyword>
<comment type="caution">
    <text evidence="9">The sequence shown here is derived from an EMBL/GenBank/DDBJ whole genome shotgun (WGS) entry which is preliminary data.</text>
</comment>
<feature type="compositionally biased region" description="Basic and acidic residues" evidence="8">
    <location>
        <begin position="630"/>
        <end position="656"/>
    </location>
</feature>
<dbReference type="GO" id="GO:0005763">
    <property type="term" value="C:mitochondrial small ribosomal subunit"/>
    <property type="evidence" value="ECO:0007669"/>
    <property type="project" value="TreeGrafter"/>
</dbReference>
<keyword evidence="2" id="KW-0479">Metal-binding</keyword>
<dbReference type="Proteomes" id="UP000226192">
    <property type="component" value="Unassembled WGS sequence"/>
</dbReference>
<feature type="region of interest" description="Disordered" evidence="8">
    <location>
        <begin position="621"/>
        <end position="698"/>
    </location>
</feature>
<dbReference type="STRING" id="1399860.A0A2C5YE64"/>
<protein>
    <recommendedName>
        <fullName evidence="11">37S ribosomal protein S22</fullName>
    </recommendedName>
</protein>
<reference evidence="9 10" key="1">
    <citation type="submission" date="2017-06" db="EMBL/GenBank/DDBJ databases">
        <title>Ant-infecting Ophiocordyceps genomes reveal a high diversity of potential behavioral manipulation genes and a possible major role for enterotoxins.</title>
        <authorList>
            <person name="De Bekker C."/>
            <person name="Evans H.C."/>
            <person name="Brachmann A."/>
            <person name="Hughes D.P."/>
        </authorList>
    </citation>
    <scope>NUCLEOTIDE SEQUENCE [LARGE SCALE GENOMIC DNA]</scope>
    <source>
        <strain evidence="9 10">Map64</strain>
    </source>
</reference>
<comment type="subcellular location">
    <subcellularLocation>
        <location evidence="1">Mitochondrion</location>
    </subcellularLocation>
</comment>
<dbReference type="GO" id="GO:0006412">
    <property type="term" value="P:translation"/>
    <property type="evidence" value="ECO:0007669"/>
    <property type="project" value="InterPro"/>
</dbReference>
<evidence type="ECO:0000256" key="4">
    <source>
        <dbReference type="ARBA" id="ARBA00023004"/>
    </source>
</evidence>
<keyword evidence="6" id="KW-0496">Mitochondrion</keyword>
<gene>
    <name evidence="9" type="ORF">CDD81_1497</name>
</gene>
<dbReference type="PANTHER" id="PTHR13184">
    <property type="entry name" value="37S RIBOSOMAL PROTEIN S22"/>
    <property type="match status" value="1"/>
</dbReference>
<evidence type="ECO:0000256" key="3">
    <source>
        <dbReference type="ARBA" id="ARBA00022946"/>
    </source>
</evidence>
<evidence type="ECO:0000256" key="1">
    <source>
        <dbReference type="ARBA" id="ARBA00004173"/>
    </source>
</evidence>
<dbReference type="Pfam" id="PF09243">
    <property type="entry name" value="Rsm22"/>
    <property type="match status" value="1"/>
</dbReference>
<name>A0A2C5YE64_9HYPO</name>
<evidence type="ECO:0000256" key="7">
    <source>
        <dbReference type="ARBA" id="ARBA00045681"/>
    </source>
</evidence>
<evidence type="ECO:0000313" key="10">
    <source>
        <dbReference type="Proteomes" id="UP000226192"/>
    </source>
</evidence>
<feature type="compositionally biased region" description="Basic residues" evidence="8">
    <location>
        <begin position="22"/>
        <end position="36"/>
    </location>
</feature>
<dbReference type="OrthoDB" id="421327at2759"/>
<evidence type="ECO:0000313" key="9">
    <source>
        <dbReference type="EMBL" id="PHH65770.1"/>
    </source>
</evidence>
<comment type="function">
    <text evidence="7">Mitochondrial ribosome (mitoribosome) assembly factor. Binds at the interface of the head and body domains of the mitochondrial small ribosomal subunit (mt-SSU), occluding the mRNA channel and preventing compaction of the head domain towards the body. Probable inactive methyltransferase: retains the characteristic folding and ability to bind S-adenosyl-L-methionine, but it probably lost its methyltransferase activity.</text>
</comment>
<evidence type="ECO:0000256" key="6">
    <source>
        <dbReference type="ARBA" id="ARBA00023128"/>
    </source>
</evidence>
<keyword evidence="5" id="KW-0411">Iron-sulfur</keyword>
<feature type="compositionally biased region" description="Low complexity" evidence="8">
    <location>
        <begin position="12"/>
        <end position="21"/>
    </location>
</feature>
<keyword evidence="3" id="KW-0809">Transit peptide</keyword>
<dbReference type="AlphaFoldDB" id="A0A2C5YE64"/>
<dbReference type="InterPro" id="IPR015324">
    <property type="entry name" value="Ribosomal_Rsm22-like"/>
</dbReference>
<evidence type="ECO:0000256" key="2">
    <source>
        <dbReference type="ARBA" id="ARBA00022723"/>
    </source>
</evidence>
<keyword evidence="4" id="KW-0408">Iron</keyword>
<feature type="region of interest" description="Disordered" evidence="8">
    <location>
        <begin position="1"/>
        <end position="67"/>
    </location>
</feature>
<proteinExistence type="predicted"/>